<dbReference type="CDD" id="cd03809">
    <property type="entry name" value="GT4_MtfB-like"/>
    <property type="match status" value="2"/>
</dbReference>
<organism evidence="4">
    <name type="scientific">Desulfacinum infernum</name>
    <dbReference type="NCBI Taxonomy" id="35837"/>
    <lineage>
        <taxon>Bacteria</taxon>
        <taxon>Pseudomonadati</taxon>
        <taxon>Thermodesulfobacteriota</taxon>
        <taxon>Syntrophobacteria</taxon>
        <taxon>Syntrophobacterales</taxon>
        <taxon>Syntrophobacteraceae</taxon>
        <taxon>Desulfacinum</taxon>
    </lineage>
</organism>
<dbReference type="InterPro" id="IPR001296">
    <property type="entry name" value="Glyco_trans_1"/>
</dbReference>
<keyword evidence="1 4" id="KW-0808">Transferase</keyword>
<dbReference type="Pfam" id="PF00534">
    <property type="entry name" value="Glycos_transf_1"/>
    <property type="match status" value="3"/>
</dbReference>
<sequence length="1275" mass="144612">MRIVIDLQGAQTQSRFRGIGRYSMAFAKALARVRGAHEIIIALNDLIPDTIEPIRHEFKGLLPEENIRVWSALGPVCASQDGNSARDTAAQLIREAFLADMRPDFIHICSLFEGYVDDAVASIGLLDRQTPVSVTLHDLIPLVHQHIYLNSSEAHKRHYLGKLKFLAEASLIFAVSQHSLEEAVHHLQIPRHRLKVIYEAADERFRPLNLRKDEAQLFLNQHRITKPFVLYSGGYDKRKNIRRLIEAYSLLPQSLRENFQLVFTGKMSQEHFRELGAAVKTFGLDSTEVVFLGHVSDMDLVKLYNLCSLFVLPSWHEGFGLPVLEAMACGAVVIASDRSSLPEVVGRNDALFDPSSVQSIKAALERALTDETFRDDMRRYGPERAKNFSWNEAARSALAAWEDFIHQSRCSSPAILRRKRPTLAYLSPLPPERSGISDYSGELLPALLNHYAVEVILSPTNPGLSHDWIQAHCSIRDVSYFQENAWKYDRILYHVGNSVFHQHMFDLLESIPGVVVLHDFFLSGVHAYVEVHDIKPHNWTRRLYQSHGYGAVAEKFHAQDRMPVIWKYPCNLPVLQQSLGVIVHSEFSRHLARTWYGDQTAVDWVVIPHVRAPAEARPREASRHMLGISPEDFLVCSFGLLDPLKQNHRILEAWLHSKLSANPRCRLVFVGENHGGAYGQQLLKTIHESNVADRVHITGWVDRVTFHRYLAAADAAVQLRSSSRGETSGTVLDCMNYGIPTVVNAHGSMAELPQEAVWMLPDHFETRELTRALEELFDTEALRKHLGQKARDHIRAHHSPPACAQAYAAAIERFSAHAQRTLPGLVRALARSPWLDDGHLPKRDLAKALARSFPPKPRQKTLFVDVSAIVQHDLRTGIQRVTRAVLRELFEHTPAGWRIEPVYATMDQEGYRAARTFSAQFLGIPFDWARDEPVDAYEGDVFFGLDFHHSIPVVQEKHLLTWRKHGVRVFFLVYDLLPVLMPQHFPPGNSEIHKRWLQTVAKMDGAVCISKSVAQDVRAWLRSGEAGPLPQPFSLWAWHLGADVENTQPTLGTPAQGAAVLDRFQDRPVFLMVGTIEPRKGHLQTLQAFESLWAEGIDAVLVVVGQEGWKDLPPPERRTIPQIVERLNNHPQCGKRLFWLHRVSDEFLAVLYQKATCLLMASEAEGFGLPLVEAARYGLPIIARDIGVFREVAGEHAFYFPDDRRPEPLAHALRTWFDLYRKGRHPRSKSLKWRTWEQSVHELVQILLTRSNEPDVSWTIPTGDPDQKANRLRVG</sequence>
<protein>
    <submittedName>
        <fullName evidence="4">Glycosyltransferase</fullName>
    </submittedName>
</protein>
<evidence type="ECO:0000256" key="1">
    <source>
        <dbReference type="ARBA" id="ARBA00022679"/>
    </source>
</evidence>
<dbReference type="GO" id="GO:0009103">
    <property type="term" value="P:lipopolysaccharide biosynthetic process"/>
    <property type="evidence" value="ECO:0007669"/>
    <property type="project" value="TreeGrafter"/>
</dbReference>
<evidence type="ECO:0000259" key="3">
    <source>
        <dbReference type="Pfam" id="PF13439"/>
    </source>
</evidence>
<name>A0A832A530_9BACT</name>
<feature type="domain" description="Glycosyl transferase family 1" evidence="2">
    <location>
        <begin position="620"/>
        <end position="792"/>
    </location>
</feature>
<dbReference type="EMBL" id="DSTK01000037">
    <property type="protein sequence ID" value="HFK98171.1"/>
    <property type="molecule type" value="Genomic_DNA"/>
</dbReference>
<dbReference type="PANTHER" id="PTHR46401">
    <property type="entry name" value="GLYCOSYLTRANSFERASE WBBK-RELATED"/>
    <property type="match status" value="1"/>
</dbReference>
<dbReference type="Pfam" id="PF13439">
    <property type="entry name" value="Glyco_transf_4"/>
    <property type="match status" value="1"/>
</dbReference>
<dbReference type="InterPro" id="IPR028098">
    <property type="entry name" value="Glyco_trans_4-like_N"/>
</dbReference>
<dbReference type="GO" id="GO:0016757">
    <property type="term" value="F:glycosyltransferase activity"/>
    <property type="evidence" value="ECO:0007669"/>
    <property type="project" value="InterPro"/>
</dbReference>
<dbReference type="Gene3D" id="3.40.50.2000">
    <property type="entry name" value="Glycogen Phosphorylase B"/>
    <property type="match status" value="4"/>
</dbReference>
<gene>
    <name evidence="4" type="ORF">ENS06_12735</name>
</gene>
<feature type="domain" description="Glycosyltransferase subfamily 4-like N-terminal" evidence="3">
    <location>
        <begin position="17"/>
        <end position="202"/>
    </location>
</feature>
<comment type="caution">
    <text evidence="4">The sequence shown here is derived from an EMBL/GenBank/DDBJ whole genome shotgun (WGS) entry which is preliminary data.</text>
</comment>
<reference evidence="4" key="1">
    <citation type="journal article" date="2020" name="mSystems">
        <title>Genome- and Community-Level Interaction Insights into Carbon Utilization and Element Cycling Functions of Hydrothermarchaeota in Hydrothermal Sediment.</title>
        <authorList>
            <person name="Zhou Z."/>
            <person name="Liu Y."/>
            <person name="Xu W."/>
            <person name="Pan J."/>
            <person name="Luo Z.H."/>
            <person name="Li M."/>
        </authorList>
    </citation>
    <scope>NUCLEOTIDE SEQUENCE [LARGE SCALE GENOMIC DNA]</scope>
    <source>
        <strain evidence="4">SpSt-456</strain>
    </source>
</reference>
<dbReference type="CDD" id="cd03801">
    <property type="entry name" value="GT4_PimA-like"/>
    <property type="match status" value="1"/>
</dbReference>
<evidence type="ECO:0000313" key="4">
    <source>
        <dbReference type="EMBL" id="HFK98171.1"/>
    </source>
</evidence>
<dbReference type="SUPFAM" id="SSF53756">
    <property type="entry name" value="UDP-Glycosyltransferase/glycogen phosphorylase"/>
    <property type="match status" value="3"/>
</dbReference>
<accession>A0A832A530</accession>
<proteinExistence type="predicted"/>
<feature type="domain" description="Glycosyl transferase family 1" evidence="2">
    <location>
        <begin position="1063"/>
        <end position="1220"/>
    </location>
</feature>
<evidence type="ECO:0000259" key="2">
    <source>
        <dbReference type="Pfam" id="PF00534"/>
    </source>
</evidence>
<dbReference type="AlphaFoldDB" id="A0A832A530"/>
<dbReference type="PANTHER" id="PTHR46401:SF2">
    <property type="entry name" value="GLYCOSYLTRANSFERASE WBBK-RELATED"/>
    <property type="match status" value="1"/>
</dbReference>
<feature type="domain" description="Glycosyl transferase family 1" evidence="2">
    <location>
        <begin position="223"/>
        <end position="383"/>
    </location>
</feature>